<organism evidence="3 4">
    <name type="scientific">Bacteriovorax antarcticus</name>
    <dbReference type="NCBI Taxonomy" id="3088717"/>
    <lineage>
        <taxon>Bacteria</taxon>
        <taxon>Pseudomonadati</taxon>
        <taxon>Bdellovibrionota</taxon>
        <taxon>Bacteriovoracia</taxon>
        <taxon>Bacteriovoracales</taxon>
        <taxon>Bacteriovoracaceae</taxon>
        <taxon>Bacteriovorax</taxon>
    </lineage>
</organism>
<evidence type="ECO:0000256" key="1">
    <source>
        <dbReference type="SAM" id="SignalP"/>
    </source>
</evidence>
<accession>A0ABU5VVU4</accession>
<sequence length="489" mass="55926">MKKTMLTLSLLATTLMSSNVFAANDNPFISKSTKAHNIVLLNHGLGSLEERLQMIDRAEKFIDVEYFIYRTDKSAKLFTQALIKKARQGVKVRVLLDYFMVKSDFSPYYAHELEKEGVEVKYFNVTATANLFSGQYRNHRKVLLVDGKEAITGGRNIGDEYFDLSAEYNFMDRELHIEGELVEAIHKTFDETFAAKLSEYVSRGVKPKITDARYKRGDDIVLAEQFDTDLKNWQAKVSAAESFMSSPLDSRVEAEIREKGKDELSKEYRGVCDQISFHSEYPTIGTKNRKTNRVVKHDIFERINNSKESIMMDSPYFIVNDELGTTLDSALARKVKVELLTNSLNSTDAIYVYTVFDSIIPKWLEKGLDSYIFTGHRPKSYEVVEDLAGEARFGVHAKTFIFDHKDVVIGTYNVDPRSANFNSEMIVSCENNKELADAVQKDIDSRLVNSIHLDSQQAIKDAEFYQTGFSKKMVYYFLKGPSNWLDYLL</sequence>
<reference evidence="3 4" key="1">
    <citation type="submission" date="2023-11" db="EMBL/GenBank/DDBJ databases">
        <title>A Novel Polar Bacteriovorax (B. antarcticus) Isolated from the Biocrust in Antarctica.</title>
        <authorList>
            <person name="Mun W."/>
            <person name="Choi S.Y."/>
            <person name="Mitchell R.J."/>
        </authorList>
    </citation>
    <scope>NUCLEOTIDE SEQUENCE [LARGE SCALE GENOMIC DNA]</scope>
    <source>
        <strain evidence="3 4">PP10</strain>
    </source>
</reference>
<feature type="signal peptide" evidence="1">
    <location>
        <begin position="1"/>
        <end position="22"/>
    </location>
</feature>
<dbReference type="Pfam" id="PF13091">
    <property type="entry name" value="PLDc_2"/>
    <property type="match status" value="2"/>
</dbReference>
<feature type="domain" description="PLD phosphodiesterase" evidence="2">
    <location>
        <begin position="134"/>
        <end position="161"/>
    </location>
</feature>
<keyword evidence="4" id="KW-1185">Reference proteome</keyword>
<comment type="caution">
    <text evidence="3">The sequence shown here is derived from an EMBL/GenBank/DDBJ whole genome shotgun (WGS) entry which is preliminary data.</text>
</comment>
<name>A0ABU5VVU4_9BACT</name>
<dbReference type="RefSeq" id="WP_323576175.1">
    <property type="nucleotide sequence ID" value="NZ_JAYGJQ010000001.1"/>
</dbReference>
<feature type="domain" description="PLD phosphodiesterase" evidence="2">
    <location>
        <begin position="391"/>
        <end position="418"/>
    </location>
</feature>
<evidence type="ECO:0000259" key="2">
    <source>
        <dbReference type="PROSITE" id="PS50035"/>
    </source>
</evidence>
<evidence type="ECO:0000313" key="4">
    <source>
        <dbReference type="Proteomes" id="UP001302274"/>
    </source>
</evidence>
<dbReference type="PROSITE" id="PS50035">
    <property type="entry name" value="PLD"/>
    <property type="match status" value="2"/>
</dbReference>
<dbReference type="InterPro" id="IPR001736">
    <property type="entry name" value="PLipase_D/transphosphatidylase"/>
</dbReference>
<dbReference type="SMART" id="SM00155">
    <property type="entry name" value="PLDc"/>
    <property type="match status" value="2"/>
</dbReference>
<keyword evidence="1" id="KW-0732">Signal</keyword>
<dbReference type="Gene3D" id="3.30.870.10">
    <property type="entry name" value="Endonuclease Chain A"/>
    <property type="match status" value="2"/>
</dbReference>
<dbReference type="InterPro" id="IPR025202">
    <property type="entry name" value="PLD-like_dom"/>
</dbReference>
<protein>
    <submittedName>
        <fullName evidence="3">Phosphatidylserine/phosphatidylglycerophosphate/ cardiolipin synthase family protein</fullName>
    </submittedName>
</protein>
<dbReference type="PANTHER" id="PTHR21248">
    <property type="entry name" value="CARDIOLIPIN SYNTHASE"/>
    <property type="match status" value="1"/>
</dbReference>
<evidence type="ECO:0000313" key="3">
    <source>
        <dbReference type="EMBL" id="MEA9356474.1"/>
    </source>
</evidence>
<dbReference type="EMBL" id="JAYGJQ010000001">
    <property type="protein sequence ID" value="MEA9356474.1"/>
    <property type="molecule type" value="Genomic_DNA"/>
</dbReference>
<dbReference type="PANTHER" id="PTHR21248:SF12">
    <property type="entry name" value="CARDIOLIPIN SYNTHASE C"/>
    <property type="match status" value="1"/>
</dbReference>
<feature type="chain" id="PRO_5046001317" evidence="1">
    <location>
        <begin position="23"/>
        <end position="489"/>
    </location>
</feature>
<dbReference type="Proteomes" id="UP001302274">
    <property type="component" value="Unassembled WGS sequence"/>
</dbReference>
<gene>
    <name evidence="3" type="ORF">SHI21_09680</name>
</gene>
<proteinExistence type="predicted"/>
<dbReference type="SUPFAM" id="SSF56024">
    <property type="entry name" value="Phospholipase D/nuclease"/>
    <property type="match status" value="2"/>
</dbReference>